<feature type="transmembrane region" description="Helical" evidence="2">
    <location>
        <begin position="134"/>
        <end position="152"/>
    </location>
</feature>
<keyword evidence="2" id="KW-1133">Transmembrane helix</keyword>
<comment type="caution">
    <text evidence="3">The sequence shown here is derived from an EMBL/GenBank/DDBJ whole genome shotgun (WGS) entry which is preliminary data.</text>
</comment>
<accession>A0A9N9LL55</accession>
<reference evidence="3" key="1">
    <citation type="submission" date="2021-07" db="EMBL/GenBank/DDBJ databases">
        <authorList>
            <person name="Durling M."/>
        </authorList>
    </citation>
    <scope>NUCLEOTIDE SEQUENCE</scope>
</reference>
<keyword evidence="2" id="KW-0472">Membrane</keyword>
<dbReference type="AlphaFoldDB" id="A0A9N9LL55"/>
<sequence>MGWFDGSSTIGDWAPGASSKYHRSDKSHRSSSRHRSSGSVFGSGDRKHNSSKSTILGGDHHHKHNASRSSLFGGNYEKHNSSRSSFFGGFGGGSRSSSHYKRSPRGGFMKRAYAKLRQLLRDLLYYMKRNPMKVFMLVILPLITGGALTALLRKFGIRLPHSIEKLMGGSPKGAGRGNSTYERTSVKTEGPLASMGGVSNVVGAMGGIGSAMKMAKMFM</sequence>
<evidence type="ECO:0000256" key="1">
    <source>
        <dbReference type="SAM" id="MobiDB-lite"/>
    </source>
</evidence>
<feature type="region of interest" description="Disordered" evidence="1">
    <location>
        <begin position="15"/>
        <end position="74"/>
    </location>
</feature>
<evidence type="ECO:0000313" key="4">
    <source>
        <dbReference type="Proteomes" id="UP000701801"/>
    </source>
</evidence>
<dbReference type="OrthoDB" id="5398396at2759"/>
<keyword evidence="4" id="KW-1185">Reference proteome</keyword>
<organism evidence="3 4">
    <name type="scientific">Hymenoscyphus albidus</name>
    <dbReference type="NCBI Taxonomy" id="595503"/>
    <lineage>
        <taxon>Eukaryota</taxon>
        <taxon>Fungi</taxon>
        <taxon>Dikarya</taxon>
        <taxon>Ascomycota</taxon>
        <taxon>Pezizomycotina</taxon>
        <taxon>Leotiomycetes</taxon>
        <taxon>Helotiales</taxon>
        <taxon>Helotiaceae</taxon>
        <taxon>Hymenoscyphus</taxon>
    </lineage>
</organism>
<proteinExistence type="predicted"/>
<protein>
    <submittedName>
        <fullName evidence="3">Uncharacterized protein</fullName>
    </submittedName>
</protein>
<name>A0A9N9LL55_9HELO</name>
<gene>
    <name evidence="3" type="ORF">HYALB_00004372</name>
</gene>
<dbReference type="EMBL" id="CAJVRM010000109">
    <property type="protein sequence ID" value="CAG8974576.1"/>
    <property type="molecule type" value="Genomic_DNA"/>
</dbReference>
<evidence type="ECO:0000256" key="2">
    <source>
        <dbReference type="SAM" id="Phobius"/>
    </source>
</evidence>
<keyword evidence="2" id="KW-0812">Transmembrane</keyword>
<evidence type="ECO:0000313" key="3">
    <source>
        <dbReference type="EMBL" id="CAG8974576.1"/>
    </source>
</evidence>
<dbReference type="Proteomes" id="UP000701801">
    <property type="component" value="Unassembled WGS sequence"/>
</dbReference>